<dbReference type="EMBL" id="FNOY01000078">
    <property type="protein sequence ID" value="SDY91202.1"/>
    <property type="molecule type" value="Genomic_DNA"/>
</dbReference>
<evidence type="ECO:0000313" key="1">
    <source>
        <dbReference type="EMBL" id="SDY91202.1"/>
    </source>
</evidence>
<feature type="non-terminal residue" evidence="1">
    <location>
        <position position="84"/>
    </location>
</feature>
<evidence type="ECO:0000313" key="2">
    <source>
        <dbReference type="Proteomes" id="UP000198640"/>
    </source>
</evidence>
<sequence length="84" mass="9250">MMLQRITTKESVWVYLLPPIKKSRCLIVWSMIGAAYPVLADNGSIIDSLTGFKINETAFMKSLGVDFGGWVEIGFAANPQNPSN</sequence>
<accession>A0A1H3NQN9</accession>
<organism evidence="1 2">
    <name type="scientific">Nitrosomonas halophila</name>
    <dbReference type="NCBI Taxonomy" id="44576"/>
    <lineage>
        <taxon>Bacteria</taxon>
        <taxon>Pseudomonadati</taxon>
        <taxon>Pseudomonadota</taxon>
        <taxon>Betaproteobacteria</taxon>
        <taxon>Nitrosomonadales</taxon>
        <taxon>Nitrosomonadaceae</taxon>
        <taxon>Nitrosomonas</taxon>
    </lineage>
</organism>
<reference evidence="1 2" key="1">
    <citation type="submission" date="2016-10" db="EMBL/GenBank/DDBJ databases">
        <authorList>
            <person name="de Groot N.N."/>
        </authorList>
    </citation>
    <scope>NUCLEOTIDE SEQUENCE [LARGE SCALE GENOMIC DNA]</scope>
    <source>
        <strain evidence="1 2">Nm1</strain>
    </source>
</reference>
<gene>
    <name evidence="1" type="ORF">SAMN05421881_107810</name>
</gene>
<dbReference type="AlphaFoldDB" id="A0A1H3NQN9"/>
<protein>
    <submittedName>
        <fullName evidence="1">Uncharacterized protein</fullName>
    </submittedName>
</protein>
<dbReference type="Proteomes" id="UP000198640">
    <property type="component" value="Unassembled WGS sequence"/>
</dbReference>
<proteinExistence type="predicted"/>
<name>A0A1H3NQN9_9PROT</name>
<dbReference type="STRING" id="44576.SAMN05421881_107810"/>
<keyword evidence="2" id="KW-1185">Reference proteome</keyword>